<protein>
    <submittedName>
        <fullName evidence="2">Uncharacterized protein</fullName>
    </submittedName>
</protein>
<gene>
    <name evidence="2" type="ORF">CFC21_093404</name>
</gene>
<feature type="region of interest" description="Disordered" evidence="1">
    <location>
        <begin position="60"/>
        <end position="112"/>
    </location>
</feature>
<dbReference type="Proteomes" id="UP000815260">
    <property type="component" value="Chromosome 6D"/>
</dbReference>
<feature type="compositionally biased region" description="Low complexity" evidence="1">
    <location>
        <begin position="86"/>
        <end position="112"/>
    </location>
</feature>
<proteinExistence type="predicted"/>
<evidence type="ECO:0000256" key="1">
    <source>
        <dbReference type="SAM" id="MobiDB-lite"/>
    </source>
</evidence>
<organism evidence="2">
    <name type="scientific">Triticum aestivum</name>
    <name type="common">Wheat</name>
    <dbReference type="NCBI Taxonomy" id="4565"/>
    <lineage>
        <taxon>Eukaryota</taxon>
        <taxon>Viridiplantae</taxon>
        <taxon>Streptophyta</taxon>
        <taxon>Embryophyta</taxon>
        <taxon>Tracheophyta</taxon>
        <taxon>Spermatophyta</taxon>
        <taxon>Magnoliopsida</taxon>
        <taxon>Liliopsida</taxon>
        <taxon>Poales</taxon>
        <taxon>Poaceae</taxon>
        <taxon>BOP clade</taxon>
        <taxon>Pooideae</taxon>
        <taxon>Triticodae</taxon>
        <taxon>Triticeae</taxon>
        <taxon>Triticinae</taxon>
        <taxon>Triticum</taxon>
    </lineage>
</organism>
<reference evidence="2" key="1">
    <citation type="journal article" date="2017" name="Gigascience">
        <title>The first near-complete assembly of the hexaploid bread wheat genome, Triticum aestivum.</title>
        <authorList>
            <person name="Zimin A.V."/>
            <person name="Puiu D."/>
            <person name="Hall R."/>
            <person name="Kingan S."/>
            <person name="Clavijo B.J."/>
            <person name="Salzberg S.L."/>
        </authorList>
    </citation>
    <scope>NUCLEOTIDE SEQUENCE</scope>
    <source>
        <tissue evidence="2">Leaf</tissue>
    </source>
</reference>
<evidence type="ECO:0000313" key="2">
    <source>
        <dbReference type="EMBL" id="KAF7090698.1"/>
    </source>
</evidence>
<dbReference type="EMBL" id="CM022228">
    <property type="protein sequence ID" value="KAF7090698.1"/>
    <property type="molecule type" value="Genomic_DNA"/>
</dbReference>
<feature type="compositionally biased region" description="Low complexity" evidence="1">
    <location>
        <begin position="60"/>
        <end position="71"/>
    </location>
</feature>
<comment type="caution">
    <text evidence="2">The sequence shown here is derived from an EMBL/GenBank/DDBJ whole genome shotgun (WGS) entry which is preliminary data.</text>
</comment>
<dbReference type="AlphaFoldDB" id="A0A9R1LKU9"/>
<sequence>MEWTTVETVDGAKLSMRLFKPAASVEDAEDVAVVLVHPYTILGGVQGLLRDMAQGLAERATAPSPSTCAAPGAPPVALRSRAPVRSGTSSPSAAGSPTPSSHTSYSSLAPPP</sequence>
<feature type="non-terminal residue" evidence="2">
    <location>
        <position position="112"/>
    </location>
</feature>
<reference evidence="2" key="2">
    <citation type="submission" date="2020-03" db="EMBL/GenBank/DDBJ databases">
        <title>The second near-complete assembly of the hexaploid bread wheat (Triticum aestivum) genome.</title>
        <authorList>
            <person name="Zimin A.V."/>
            <person name="Puiu D."/>
            <person name="Shumante A."/>
            <person name="Alonge M."/>
            <person name="Salzberg S.L."/>
        </authorList>
    </citation>
    <scope>NUCLEOTIDE SEQUENCE</scope>
    <source>
        <tissue evidence="2">Leaf</tissue>
    </source>
</reference>
<name>A0A9R1LKU9_WHEAT</name>
<accession>A0A9R1LKU9</accession>